<accession>A0A0P1PA19</accession>
<organism evidence="7 8">
    <name type="scientific">Candidatus Kryptonium thompsonii</name>
    <dbReference type="NCBI Taxonomy" id="1633631"/>
    <lineage>
        <taxon>Bacteria</taxon>
        <taxon>Pseudomonadati</taxon>
        <taxon>Candidatus Kryptoniota</taxon>
        <taxon>Candidatus Kryptonium</taxon>
    </lineage>
</organism>
<evidence type="ECO:0000256" key="4">
    <source>
        <dbReference type="ARBA" id="ARBA00023136"/>
    </source>
</evidence>
<accession>A0A0N7MXR7</accession>
<accession>A0A0P1MAD5</accession>
<accession>A0A0P1MH40</accession>
<comment type="subcellular location">
    <subcellularLocation>
        <location evidence="1">Membrane</location>
        <topology evidence="1">Multi-pass membrane protein</topology>
    </subcellularLocation>
</comment>
<dbReference type="OrthoDB" id="9809429at2"/>
<feature type="transmembrane region" description="Helical" evidence="5">
    <location>
        <begin position="72"/>
        <end position="93"/>
    </location>
</feature>
<feature type="transmembrane region" description="Helical" evidence="5">
    <location>
        <begin position="38"/>
        <end position="60"/>
    </location>
</feature>
<feature type="transmembrane region" description="Helical" evidence="5">
    <location>
        <begin position="7"/>
        <end position="26"/>
    </location>
</feature>
<dbReference type="Pfam" id="PF07291">
    <property type="entry name" value="MauE"/>
    <property type="match status" value="1"/>
</dbReference>
<dbReference type="InterPro" id="IPR009908">
    <property type="entry name" value="Methylamine_util_MauE"/>
</dbReference>
<evidence type="ECO:0000256" key="2">
    <source>
        <dbReference type="ARBA" id="ARBA00022692"/>
    </source>
</evidence>
<dbReference type="Proteomes" id="UP000182011">
    <property type="component" value="Unassembled WGS sequence"/>
</dbReference>
<dbReference type="STRING" id="1633631.GCA_001442925_00693"/>
<proteinExistence type="predicted"/>
<accession>A0A0P1LCP3</accession>
<dbReference type="AlphaFoldDB" id="A0A0N7MXR7"/>
<keyword evidence="2 5" id="KW-0812">Transmembrane</keyword>
<feature type="transmembrane region" description="Helical" evidence="5">
    <location>
        <begin position="144"/>
        <end position="164"/>
    </location>
</feature>
<evidence type="ECO:0000256" key="1">
    <source>
        <dbReference type="ARBA" id="ARBA00004141"/>
    </source>
</evidence>
<gene>
    <name evidence="7" type="ORF">JGI4_00693</name>
</gene>
<accession>A0A0P1L7R3</accession>
<feature type="domain" description="Methylamine utilisation protein MauE" evidence="6">
    <location>
        <begin position="4"/>
        <end position="130"/>
    </location>
</feature>
<sequence length="301" mass="34534">MTVKLISILRVIIGLVFVVSGFGKLIDINEFANIVRSYGFFPNFLVFSFSISLSLFEILLGMMFLLKMWVRFVSVALLLFSILFFFALIYGFYYLGLDECGCFGSILSISDRFANLLKSVILIVSISLYILIERLYSFKFFFKFLVFVLLFSSLLILAFAYGGHVDYGEIDLSFLGGQIDNDSYYLLIIFSPLDCHSCLSSMVPVWNEIDSVYRDVKVLGIAYSKDERLVNYVLDIYRFKFEVRRFDNVPIDFMVTPVEILVDGFGKVYYRVEGVKPTKVHVRQLITAINKISKQKEGGKT</sequence>
<dbReference type="SUPFAM" id="SSF52833">
    <property type="entry name" value="Thioredoxin-like"/>
    <property type="match status" value="1"/>
</dbReference>
<dbReference type="RefSeq" id="WP_075427068.1">
    <property type="nucleotide sequence ID" value="NZ_CZVL01000044.1"/>
</dbReference>
<evidence type="ECO:0000259" key="6">
    <source>
        <dbReference type="Pfam" id="PF07291"/>
    </source>
</evidence>
<dbReference type="GO" id="GO:0016020">
    <property type="term" value="C:membrane"/>
    <property type="evidence" value="ECO:0007669"/>
    <property type="project" value="UniProtKB-SubCell"/>
</dbReference>
<evidence type="ECO:0000313" key="7">
    <source>
        <dbReference type="EMBL" id="CUU03086.1"/>
    </source>
</evidence>
<name>A0A0N7MXR7_9BACT</name>
<reference evidence="7 8" key="1">
    <citation type="submission" date="2015-11" db="EMBL/GenBank/DDBJ databases">
        <authorList>
            <person name="Zhang Y."/>
            <person name="Guo Z."/>
        </authorList>
    </citation>
    <scope>NUCLEOTIDE SEQUENCE [LARGE SCALE GENOMIC DNA]</scope>
    <source>
        <strain evidence="7">JGI-4</strain>
    </source>
</reference>
<feature type="transmembrane region" description="Helical" evidence="5">
    <location>
        <begin position="113"/>
        <end position="132"/>
    </location>
</feature>
<keyword evidence="3 5" id="KW-1133">Transmembrane helix</keyword>
<dbReference type="UniPathway" id="UPA00895"/>
<dbReference type="GO" id="GO:0030416">
    <property type="term" value="P:methylamine metabolic process"/>
    <property type="evidence" value="ECO:0007669"/>
    <property type="project" value="InterPro"/>
</dbReference>
<dbReference type="EMBL" id="FAOP01000003">
    <property type="protein sequence ID" value="CUU03086.1"/>
    <property type="molecule type" value="Genomic_DNA"/>
</dbReference>
<evidence type="ECO:0000313" key="8">
    <source>
        <dbReference type="Proteomes" id="UP000182011"/>
    </source>
</evidence>
<evidence type="ECO:0000256" key="5">
    <source>
        <dbReference type="SAM" id="Phobius"/>
    </source>
</evidence>
<accession>A0A0S4MVN1</accession>
<evidence type="ECO:0000256" key="3">
    <source>
        <dbReference type="ARBA" id="ARBA00022989"/>
    </source>
</evidence>
<dbReference type="InterPro" id="IPR036249">
    <property type="entry name" value="Thioredoxin-like_sf"/>
</dbReference>
<protein>
    <submittedName>
        <fullName evidence="7">Uncharacterized membrane protein YphA, DoxX/SURF4 family</fullName>
    </submittedName>
</protein>
<accession>A0A0P1LKA2</accession>
<keyword evidence="4 5" id="KW-0472">Membrane</keyword>